<reference evidence="6 7" key="1">
    <citation type="submission" date="2019-09" db="EMBL/GenBank/DDBJ databases">
        <authorList>
            <person name="Chandra G."/>
            <person name="Truman W A."/>
        </authorList>
    </citation>
    <scope>NUCLEOTIDE SEQUENCE [LARGE SCALE GENOMIC DNA]</scope>
    <source>
        <strain evidence="6">PS862</strain>
    </source>
</reference>
<evidence type="ECO:0000256" key="1">
    <source>
        <dbReference type="ARBA" id="ARBA00023015"/>
    </source>
</evidence>
<keyword evidence="2" id="KW-0238">DNA-binding</keyword>
<dbReference type="PROSITE" id="PS50043">
    <property type="entry name" value="HTH_LUXR_2"/>
    <property type="match status" value="1"/>
</dbReference>
<evidence type="ECO:0000256" key="2">
    <source>
        <dbReference type="ARBA" id="ARBA00023125"/>
    </source>
</evidence>
<dbReference type="PANTHER" id="PTHR44688">
    <property type="entry name" value="DNA-BINDING TRANSCRIPTIONAL ACTIVATOR DEVR_DOSR"/>
    <property type="match status" value="1"/>
</dbReference>
<keyword evidence="3" id="KW-0804">Transcription</keyword>
<dbReference type="EMBL" id="CABVII010000004">
    <property type="protein sequence ID" value="VVO66910.1"/>
    <property type="molecule type" value="Genomic_DNA"/>
</dbReference>
<evidence type="ECO:0000313" key="7">
    <source>
        <dbReference type="Proteomes" id="UP000385207"/>
    </source>
</evidence>
<feature type="compositionally biased region" description="Polar residues" evidence="4">
    <location>
        <begin position="615"/>
        <end position="639"/>
    </location>
</feature>
<feature type="domain" description="HTH luxR-type" evidence="5">
    <location>
        <begin position="635"/>
        <end position="700"/>
    </location>
</feature>
<dbReference type="Gene3D" id="1.25.40.10">
    <property type="entry name" value="Tetratricopeptide repeat domain"/>
    <property type="match status" value="1"/>
</dbReference>
<evidence type="ECO:0000256" key="3">
    <source>
        <dbReference type="ARBA" id="ARBA00023163"/>
    </source>
</evidence>
<accession>A0A5E7HSA0</accession>
<sequence length="705" mass="78109">MACGAFTGAKVTRLHASDLRFRLEETLAILNSALGSQSQLDTGVTLHEVTEGWPMGVQLAVSNLYRNGDLQGLISSVTGDVRRYFVDSVIASQPVDIVHLLVRIADLELIHPDLCVTLLGREDIKPALKELQNNTPLFTHSEGSEWMRLHALARDILSERLAMLPRSERVLLSKRASSWYASQGLYEDAAQQSFLAGDVEDAIALISNNTYEMTIHGKSNAVLSWYNRLPNKQLEEHAAFWGPVGWALAMSDRNAQAEQFVSKILDQEGITETERFEAHLIQLTAAAFADQIDRVESTLDEWPTPPDTARPGNLPIYFISRAFVELYKGNPDKARQELALIADLSELDVYSPVSFGLRDYALGTSYLWEGRNAIAAQTLQPALIKAEMKLGRHNPVTCMLATSLATALWGSGQNDEPCALLAGRLPVLVKYGLPDSILQAFTTLASIADESGRQDKALDLLEELNTLGETRSNPRMQIAALVELTRLHARRDRKETAFNSTQRLKAEITKSMVQIPAAHKKWADLMMLVADSYAATLQEKNHITQEGVTVTEKQESFATELKRGIELIESRLLRSEILRKSGNDESRAIWSETLSLAQAMGIHRMEQIGLKHKTQNTTQPSNQHPVAPQTTAASSSKVSPLLTSKELEVLNFLSKSMSNKEIARAMDIGEETIKWHMKNLVSKLNAAGRKHAIVRAKQLGIIQDG</sequence>
<gene>
    <name evidence="6" type="primary">malT_1</name>
    <name evidence="6" type="ORF">PS862_01121</name>
</gene>
<dbReference type="GO" id="GO:0006355">
    <property type="term" value="P:regulation of DNA-templated transcription"/>
    <property type="evidence" value="ECO:0007669"/>
    <property type="project" value="InterPro"/>
</dbReference>
<dbReference type="Pfam" id="PF25873">
    <property type="entry name" value="WHD_MalT"/>
    <property type="match status" value="1"/>
</dbReference>
<proteinExistence type="predicted"/>
<dbReference type="CDD" id="cd06170">
    <property type="entry name" value="LuxR_C_like"/>
    <property type="match status" value="1"/>
</dbReference>
<evidence type="ECO:0000313" key="6">
    <source>
        <dbReference type="EMBL" id="VVO66910.1"/>
    </source>
</evidence>
<dbReference type="InterPro" id="IPR000792">
    <property type="entry name" value="Tscrpt_reg_LuxR_C"/>
</dbReference>
<evidence type="ECO:0000256" key="4">
    <source>
        <dbReference type="SAM" id="MobiDB-lite"/>
    </source>
</evidence>
<name>A0A5E7HSA0_PSEFL</name>
<dbReference type="Proteomes" id="UP000385207">
    <property type="component" value="Unassembled WGS sequence"/>
</dbReference>
<dbReference type="GO" id="GO:0003677">
    <property type="term" value="F:DNA binding"/>
    <property type="evidence" value="ECO:0007669"/>
    <property type="project" value="UniProtKB-KW"/>
</dbReference>
<feature type="region of interest" description="Disordered" evidence="4">
    <location>
        <begin position="614"/>
        <end position="639"/>
    </location>
</feature>
<dbReference type="PANTHER" id="PTHR44688:SF16">
    <property type="entry name" value="DNA-BINDING TRANSCRIPTIONAL ACTIVATOR DEVR_DOSR"/>
    <property type="match status" value="1"/>
</dbReference>
<dbReference type="InterPro" id="IPR011990">
    <property type="entry name" value="TPR-like_helical_dom_sf"/>
</dbReference>
<dbReference type="InterPro" id="IPR036388">
    <property type="entry name" value="WH-like_DNA-bd_sf"/>
</dbReference>
<evidence type="ECO:0000259" key="5">
    <source>
        <dbReference type="PROSITE" id="PS50043"/>
    </source>
</evidence>
<dbReference type="PRINTS" id="PR00038">
    <property type="entry name" value="HTHLUXR"/>
</dbReference>
<dbReference type="Pfam" id="PF00196">
    <property type="entry name" value="GerE"/>
    <property type="match status" value="1"/>
</dbReference>
<dbReference type="InterPro" id="IPR059106">
    <property type="entry name" value="WHD_MalT"/>
</dbReference>
<organism evidence="6 7">
    <name type="scientific">Pseudomonas fluorescens</name>
    <dbReference type="NCBI Taxonomy" id="294"/>
    <lineage>
        <taxon>Bacteria</taxon>
        <taxon>Pseudomonadati</taxon>
        <taxon>Pseudomonadota</taxon>
        <taxon>Gammaproteobacteria</taxon>
        <taxon>Pseudomonadales</taxon>
        <taxon>Pseudomonadaceae</taxon>
        <taxon>Pseudomonas</taxon>
    </lineage>
</organism>
<dbReference type="InterPro" id="IPR016032">
    <property type="entry name" value="Sig_transdc_resp-reg_C-effctor"/>
</dbReference>
<dbReference type="AlphaFoldDB" id="A0A5E7HSA0"/>
<keyword evidence="1" id="KW-0805">Transcription regulation</keyword>
<protein>
    <submittedName>
        <fullName evidence="6">HTH-type transcriptional regulator MalT</fullName>
    </submittedName>
</protein>
<dbReference type="SMART" id="SM00421">
    <property type="entry name" value="HTH_LUXR"/>
    <property type="match status" value="1"/>
</dbReference>
<dbReference type="Gene3D" id="1.10.10.10">
    <property type="entry name" value="Winged helix-like DNA-binding domain superfamily/Winged helix DNA-binding domain"/>
    <property type="match status" value="1"/>
</dbReference>
<dbReference type="SUPFAM" id="SSF46894">
    <property type="entry name" value="C-terminal effector domain of the bipartite response regulators"/>
    <property type="match status" value="1"/>
</dbReference>